<keyword evidence="3" id="KW-0863">Zinc-finger</keyword>
<dbReference type="InterPro" id="IPR013955">
    <property type="entry name" value="Rep_factor-A_C"/>
</dbReference>
<sequence length="714" mass="78967">MSSYVLLANLRAGRCSSTAEVRLLRFWEARNVRKDGELMSLDMLLLDEQSTLIHGSINSSRVDTFRRRLMVSTSHGLTQNSDSLTLRCPYASMMEHFLKQKLTRTRTFRLSYSDIVGEVSSVRSTITDGLRGPQRVMVTLRLEGMFDDRAVTFQTKFDEHISEPKVILLTSINPKVVGGKLFLNATSGTHFYFDCETSAGKEHYERLVGDGANASSSKSKVVSAQKIEPLTVAELNQYVLAADPHNIEFLCKAEVTSLQSEKGWCYIGCSKCAKKLQRDETSFTCLSCDRENATGVLRYRVAFSVADHTDAVVFVAFDTEIAKLTNIQASEAAHILGAGVNARVDSDFPPFLNEVVGKTFTFQLKLGEFNFASKHQSFTVSRIISEHERAPLPAFVNDGGDHGPDDNGDGAVGVAPKIDESTVVSNNASASNVPYHGSQAANKQKLVNDGNVKKKARKDMVKPTAKARCKDSKGGVSDNQPQSEASSSTSSTVKKSACKLRQPWLSSQYLPLIEATLLPGPSVEADSNVMSTRCASRQARKRRQLIRAAKRRDRPDNVSTSNPTHVAGPIYVTEPILYEQVTPMIHRQTVSERRPAAAAAYSMKQMQPCLTTNFAPEAITPESCRKKDDAKKARVLHVRKKVCKLQLERNKDVASTSGTRRRGHSRRPPVSIWDLVLLHSEYMVKFCIKLAPSFLKMAKHLSIYSCISVTNSTN</sequence>
<keyword evidence="4" id="KW-0862">Zinc</keyword>
<dbReference type="InterPro" id="IPR012340">
    <property type="entry name" value="NA-bd_OB-fold"/>
</dbReference>
<dbReference type="PANTHER" id="PTHR47165">
    <property type="entry name" value="OS03G0429900 PROTEIN"/>
    <property type="match status" value="1"/>
</dbReference>
<dbReference type="Proteomes" id="UP000824890">
    <property type="component" value="Unassembled WGS sequence"/>
</dbReference>
<keyword evidence="2" id="KW-0479">Metal-binding</keyword>
<dbReference type="PANTHER" id="PTHR47165:SF4">
    <property type="entry name" value="OS03G0429900 PROTEIN"/>
    <property type="match status" value="1"/>
</dbReference>
<dbReference type="Gene3D" id="2.40.50.140">
    <property type="entry name" value="Nucleic acid-binding proteins"/>
    <property type="match status" value="1"/>
</dbReference>
<keyword evidence="5" id="KW-0238">DNA-binding</keyword>
<evidence type="ECO:0000256" key="4">
    <source>
        <dbReference type="ARBA" id="ARBA00022833"/>
    </source>
</evidence>
<name>A0ABQ8ALT7_BRANA</name>
<dbReference type="CDD" id="cd04476">
    <property type="entry name" value="RPA1_DBD_C"/>
    <property type="match status" value="1"/>
</dbReference>
<evidence type="ECO:0000313" key="8">
    <source>
        <dbReference type="EMBL" id="KAH0893076.1"/>
    </source>
</evidence>
<feature type="compositionally biased region" description="Low complexity" evidence="6">
    <location>
        <begin position="483"/>
        <end position="495"/>
    </location>
</feature>
<comment type="caution">
    <text evidence="8">The sequence shown here is derived from an EMBL/GenBank/DDBJ whole genome shotgun (WGS) entry which is preliminary data.</text>
</comment>
<dbReference type="InterPro" id="IPR047192">
    <property type="entry name" value="Euk_RPA1_DBD_C"/>
</dbReference>
<evidence type="ECO:0000256" key="1">
    <source>
        <dbReference type="ARBA" id="ARBA00005690"/>
    </source>
</evidence>
<gene>
    <name evidence="8" type="ORF">HID58_055505</name>
</gene>
<feature type="domain" description="Replication factor A C-terminal" evidence="7">
    <location>
        <begin position="250"/>
        <end position="374"/>
    </location>
</feature>
<feature type="region of interest" description="Disordered" evidence="6">
    <location>
        <begin position="428"/>
        <end position="495"/>
    </location>
</feature>
<dbReference type="SUPFAM" id="SSF50249">
    <property type="entry name" value="Nucleic acid-binding proteins"/>
    <property type="match status" value="1"/>
</dbReference>
<comment type="similarity">
    <text evidence="1">Belongs to the replication factor A protein 1 family.</text>
</comment>
<evidence type="ECO:0000313" key="9">
    <source>
        <dbReference type="Proteomes" id="UP000824890"/>
    </source>
</evidence>
<evidence type="ECO:0000259" key="7">
    <source>
        <dbReference type="Pfam" id="PF08646"/>
    </source>
</evidence>
<organism evidence="8 9">
    <name type="scientific">Brassica napus</name>
    <name type="common">Rape</name>
    <dbReference type="NCBI Taxonomy" id="3708"/>
    <lineage>
        <taxon>Eukaryota</taxon>
        <taxon>Viridiplantae</taxon>
        <taxon>Streptophyta</taxon>
        <taxon>Embryophyta</taxon>
        <taxon>Tracheophyta</taxon>
        <taxon>Spermatophyta</taxon>
        <taxon>Magnoliopsida</taxon>
        <taxon>eudicotyledons</taxon>
        <taxon>Gunneridae</taxon>
        <taxon>Pentapetalae</taxon>
        <taxon>rosids</taxon>
        <taxon>malvids</taxon>
        <taxon>Brassicales</taxon>
        <taxon>Brassicaceae</taxon>
        <taxon>Brassiceae</taxon>
        <taxon>Brassica</taxon>
    </lineage>
</organism>
<reference evidence="8 9" key="1">
    <citation type="submission" date="2021-05" db="EMBL/GenBank/DDBJ databases">
        <title>Genome Assembly of Synthetic Allotetraploid Brassica napus Reveals Homoeologous Exchanges between Subgenomes.</title>
        <authorList>
            <person name="Davis J.T."/>
        </authorList>
    </citation>
    <scope>NUCLEOTIDE SEQUENCE [LARGE SCALE GENOMIC DNA]</scope>
    <source>
        <strain evidence="9">cv. Da-Ae</strain>
        <tissue evidence="8">Seedling</tissue>
    </source>
</reference>
<proteinExistence type="inferred from homology"/>
<keyword evidence="9" id="KW-1185">Reference proteome</keyword>
<protein>
    <recommendedName>
        <fullName evidence="7">Replication factor A C-terminal domain-containing protein</fullName>
    </recommendedName>
</protein>
<evidence type="ECO:0000256" key="2">
    <source>
        <dbReference type="ARBA" id="ARBA00022723"/>
    </source>
</evidence>
<evidence type="ECO:0000256" key="3">
    <source>
        <dbReference type="ARBA" id="ARBA00022771"/>
    </source>
</evidence>
<feature type="region of interest" description="Disordered" evidence="6">
    <location>
        <begin position="392"/>
        <end position="414"/>
    </location>
</feature>
<evidence type="ECO:0000256" key="5">
    <source>
        <dbReference type="ARBA" id="ARBA00023125"/>
    </source>
</evidence>
<accession>A0ABQ8ALT7</accession>
<evidence type="ECO:0000256" key="6">
    <source>
        <dbReference type="SAM" id="MobiDB-lite"/>
    </source>
</evidence>
<dbReference type="Pfam" id="PF08646">
    <property type="entry name" value="Rep_fac-A_C"/>
    <property type="match status" value="1"/>
</dbReference>
<dbReference type="EMBL" id="JAGKQM010000013">
    <property type="protein sequence ID" value="KAH0893076.1"/>
    <property type="molecule type" value="Genomic_DNA"/>
</dbReference>